<proteinExistence type="predicted"/>
<keyword evidence="6" id="KW-1185">Reference proteome</keyword>
<sequence>MRAAHAAVESRDAGLEARLHARFEGQLEELRAQVAALEARLTQEPTKPKTPTKPKHDNTTLEPLSYDAAFEQLGGQAALDGYRARSKALIERTRDDALEKELADLQMTERRGFSTALVNQRFVEDLDELYDDARRAMPGFFATCQDLAVKTQATFHAGAEKCSTRARMKALFKYKDCTGVAYHRLTDVVRCTLSYTSLELLYDGFESVLDAFGDHVKEAHDRYQTPLGDYRDIQLVVSHENHLCELQLTTSLYMRAKATTGHRTFEVIRELKAAVADGDSTRVDTALSWGHCSQLKDLLRTQASTLLAEASKKGHAGIVARLLRAGADANAPATDGETALHAAIRLGHERVVWALLDVGSADHSVACDRGACALTLGFALLRSSKEESRARAVATLARHAGAEAVRKARANVDSYIEKHLWQNCRQLVEEAAEGDYKECVRLLTERWADPNSMTDSRSALTAACRNGHGDVVSLLLEHRANINRPSKSGATPLYAACSGRHYDLASLLLERGADPSLALPSAVKNCEVDVARYLLEKGAVIDDDVAKQLTHGNFAPLDSLLADPSDTKRMDLARDLVGMHPILHAHEGARPLVYDFKAGDLVVAKVSFKSVQVGDLGTVAEKPARDPSRVAVDFGPGKGIYNYGRGQMCVRAPLVPGFELVIGDQVTCLEKVDAAIPSHSRGTVIRHANEPPTEVIVRFKAGERSVDASRLAHAPLTTGSLMAKGDRVVAGVAFEQVRIGDTGMIVGPGSTSALDNAARRLLVDFGQQRCYNYTPSQLTYATESGSFSKEDKVVSARPHNGIPRGARGIVIGHTDQVLRVDFGGRCVLSRIGDLAHAPLVPGSDIRKGDRVAARVAYGSVQVNDLGTVVGSGDQKSQRVCVVWDRDGAKNNWLPGAQLAVVDAPPLSEGTP</sequence>
<evidence type="ECO:0000313" key="6">
    <source>
        <dbReference type="Proteomes" id="UP000789595"/>
    </source>
</evidence>
<evidence type="ECO:0000313" key="4">
    <source>
        <dbReference type="EMBL" id="CAE0686625.1"/>
    </source>
</evidence>
<evidence type="ECO:0000256" key="3">
    <source>
        <dbReference type="PROSITE-ProRule" id="PRU00023"/>
    </source>
</evidence>
<dbReference type="PANTHER" id="PTHR24173">
    <property type="entry name" value="ANKYRIN REPEAT CONTAINING"/>
    <property type="match status" value="1"/>
</dbReference>
<dbReference type="Proteomes" id="UP000789595">
    <property type="component" value="Unassembled WGS sequence"/>
</dbReference>
<dbReference type="AlphaFoldDB" id="A0A7S3ZL56"/>
<evidence type="ECO:0000313" key="5">
    <source>
        <dbReference type="EMBL" id="CAH0373988.1"/>
    </source>
</evidence>
<dbReference type="Gene3D" id="1.25.40.20">
    <property type="entry name" value="Ankyrin repeat-containing domain"/>
    <property type="match status" value="2"/>
</dbReference>
<dbReference type="EMBL" id="HBIW01002441">
    <property type="protein sequence ID" value="CAE0686625.1"/>
    <property type="molecule type" value="Transcribed_RNA"/>
</dbReference>
<gene>
    <name evidence="4" type="ORF">PCAL00307_LOCUS2059</name>
    <name evidence="5" type="ORF">PECAL_4P12430</name>
</gene>
<dbReference type="PROSITE" id="PS50088">
    <property type="entry name" value="ANK_REPEAT"/>
    <property type="match status" value="4"/>
</dbReference>
<keyword evidence="2 3" id="KW-0040">ANK repeat</keyword>
<dbReference type="SMART" id="SM00248">
    <property type="entry name" value="ANK"/>
    <property type="match status" value="5"/>
</dbReference>
<keyword evidence="1" id="KW-0677">Repeat</keyword>
<dbReference type="SUPFAM" id="SSF48403">
    <property type="entry name" value="Ankyrin repeat"/>
    <property type="match status" value="1"/>
</dbReference>
<feature type="repeat" description="ANK" evidence="3">
    <location>
        <begin position="335"/>
        <end position="360"/>
    </location>
</feature>
<dbReference type="PANTHER" id="PTHR24173:SF74">
    <property type="entry name" value="ANKYRIN REPEAT DOMAIN-CONTAINING PROTEIN 16"/>
    <property type="match status" value="1"/>
</dbReference>
<protein>
    <recommendedName>
        <fullName evidence="7">RelA/SpoT domain-containing protein</fullName>
    </recommendedName>
</protein>
<evidence type="ECO:0008006" key="7">
    <source>
        <dbReference type="Google" id="ProtNLM"/>
    </source>
</evidence>
<accession>A0A7S3ZL56</accession>
<reference evidence="5" key="2">
    <citation type="submission" date="2021-11" db="EMBL/GenBank/DDBJ databases">
        <authorList>
            <consortium name="Genoscope - CEA"/>
            <person name="William W."/>
        </authorList>
    </citation>
    <scope>NUCLEOTIDE SEQUENCE</scope>
</reference>
<dbReference type="InterPro" id="IPR036770">
    <property type="entry name" value="Ankyrin_rpt-contain_sf"/>
</dbReference>
<evidence type="ECO:0000256" key="2">
    <source>
        <dbReference type="ARBA" id="ARBA00023043"/>
    </source>
</evidence>
<dbReference type="PROSITE" id="PS50297">
    <property type="entry name" value="ANK_REP_REGION"/>
    <property type="match status" value="3"/>
</dbReference>
<dbReference type="InterPro" id="IPR002110">
    <property type="entry name" value="Ankyrin_rpt"/>
</dbReference>
<feature type="repeat" description="ANK" evidence="3">
    <location>
        <begin position="488"/>
        <end position="520"/>
    </location>
</feature>
<reference evidence="4" key="1">
    <citation type="submission" date="2021-01" db="EMBL/GenBank/DDBJ databases">
        <authorList>
            <person name="Corre E."/>
            <person name="Pelletier E."/>
            <person name="Niang G."/>
            <person name="Scheremetjew M."/>
            <person name="Finn R."/>
            <person name="Kale V."/>
            <person name="Holt S."/>
            <person name="Cochrane G."/>
            <person name="Meng A."/>
            <person name="Brown T."/>
            <person name="Cohen L."/>
        </authorList>
    </citation>
    <scope>NUCLEOTIDE SEQUENCE</scope>
    <source>
        <strain evidence="4">CCMP1756</strain>
    </source>
</reference>
<dbReference type="OrthoDB" id="206349at2759"/>
<name>A0A7S3ZL56_9STRA</name>
<feature type="repeat" description="ANK" evidence="3">
    <location>
        <begin position="455"/>
        <end position="487"/>
    </location>
</feature>
<organism evidence="4">
    <name type="scientific">Pelagomonas calceolata</name>
    <dbReference type="NCBI Taxonomy" id="35677"/>
    <lineage>
        <taxon>Eukaryota</taxon>
        <taxon>Sar</taxon>
        <taxon>Stramenopiles</taxon>
        <taxon>Ochrophyta</taxon>
        <taxon>Pelagophyceae</taxon>
        <taxon>Pelagomonadales</taxon>
        <taxon>Pelagomonadaceae</taxon>
        <taxon>Pelagomonas</taxon>
    </lineage>
</organism>
<dbReference type="Pfam" id="PF12796">
    <property type="entry name" value="Ank_2"/>
    <property type="match status" value="2"/>
</dbReference>
<feature type="repeat" description="ANK" evidence="3">
    <location>
        <begin position="302"/>
        <end position="334"/>
    </location>
</feature>
<evidence type="ECO:0000256" key="1">
    <source>
        <dbReference type="ARBA" id="ARBA00022737"/>
    </source>
</evidence>
<dbReference type="EMBL" id="CAKKNE010000004">
    <property type="protein sequence ID" value="CAH0373988.1"/>
    <property type="molecule type" value="Genomic_DNA"/>
</dbReference>